<dbReference type="InterPro" id="IPR046349">
    <property type="entry name" value="C1-like_sf"/>
</dbReference>
<evidence type="ECO:0000259" key="5">
    <source>
        <dbReference type="PROSITE" id="PS50081"/>
    </source>
</evidence>
<dbReference type="SUPFAM" id="SSF56219">
    <property type="entry name" value="DNase I-like"/>
    <property type="match status" value="1"/>
</dbReference>
<dbReference type="InterPro" id="IPR002219">
    <property type="entry name" value="PKC_DAG/PE"/>
</dbReference>
<comment type="caution">
    <text evidence="6">The sequence shown here is derived from an EMBL/GenBank/DDBJ whole genome shotgun (WGS) entry which is preliminary data.</text>
</comment>
<dbReference type="GO" id="GO:0003824">
    <property type="term" value="F:catalytic activity"/>
    <property type="evidence" value="ECO:0007669"/>
    <property type="project" value="InterPro"/>
</dbReference>
<sequence length="1252" mass="144232">MDLVRKSLRKTKSDSKISCTNQYENNYTLNIEKSLKKKLESTKRTEIEYENTKGGITSKLDAVSFELFIHACEKFYGESNLHEFTKTTATDRQSNNVQYTFHIKTKDSDPFNYTINAYLTKCSLLINGRNTQHFINNDVIHIHKIMSNTTIQGAKVNVELLNKNLASKLESALESIDHSKSSLEPTSAISNPHKAVEKCHKCNRICKSRAVLCQFGHWVHYSCDKLSEKDIQTIEKDEQNYICKKCSNLSLKSPSRCITLPNSSEIIRNKSILSTGTSTLAKTLLLEEIQCNGCDVTLDKIENKCVNCDMTFHNQCLDKTTDQCFSCIGIEDQDTVINSVNFHQTVVKQTSHNLQNLDINNSGPTPNLITSVSSAKNTANLDKQSDHNTVNTQNEIQTSSKMKELRTLELKLKKKEEQLKIKEAMLNEDMKEKTKIMDRLHKAEIRNIELENTIKTLQTRIEQIPINSVVNNSNPTNSQSKIKEEEDELIIGMRKRVTKFVLNKIDKELNKLESNNDHSEHNTETSSNPQYNYERQNYSDNYWNYNNGYSGQYRDTQPYYNYHHNWQQGHNEDSSSYQNTEITHNICTDNLIEIQPTNVHTSTINSKPVNTQHTTYCDKNKLPKFNCNLEKVNRNSQNTTIFSSNSSTNSFFTTGQPQPQQIQRTELVNNEKDVNTCTYETLNILDFNCKNILTCGPFFKETESDVDIFLLQEHWLFDCQLPLLNEINDKFTGVGKAVDTLDPIPPIQMPRGYGGTAILWKKELDTLITPLTIGNERIQGIEISGEPNLIILSVYLPCKGTSDHIDEFQDCIALLNEIVCTYKLTHQIIIGGDLNEDIINGPSSQRKASFTEFMEDHSLETKFTGSTFIHSNGHDTTAIDYFLYQNSYKHSVLEIKKLDIGANVSDHYPIKMINWDRIDKEKYENNINSKLSNKNSEIKSVEDITNAFTQLNEIIKQSTQALIPTRKIGRKRPKLQVMNEEIKVALKNKKIAFFKWKINGRPKETDNLYLKNKKQTTHALRKECRLEVAKRRLCERQKLVDARTADRKMFHKIIKNQRGKLSKFIDQLNVDDEIFYNEDIIEGWSTHFHQLAKKIPNPNYDNEYLELIENEAKIIIDICKQRFKHCPITNKEMEKAISDLNRNKAVDYFGINAENIIHGGKQLQQYLQLLFDKSFEFGCISDILKIGILFPVYKNKGDIKSAKNYRGITVTPTYSKLIEKIIKIRENPVILKIRIHSKEDLQKTPPLYYVNL</sequence>
<feature type="compositionally biased region" description="Polar residues" evidence="4">
    <location>
        <begin position="524"/>
        <end position="534"/>
    </location>
</feature>
<accession>A0A8S3QK17</accession>
<dbReference type="GO" id="GO:0046872">
    <property type="term" value="F:metal ion binding"/>
    <property type="evidence" value="ECO:0007669"/>
    <property type="project" value="UniProtKB-KW"/>
</dbReference>
<keyword evidence="3" id="KW-0175">Coiled coil</keyword>
<feature type="compositionally biased region" description="Basic and acidic residues" evidence="4">
    <location>
        <begin position="512"/>
        <end position="523"/>
    </location>
</feature>
<dbReference type="SUPFAM" id="SSF57889">
    <property type="entry name" value="Cysteine-rich domain"/>
    <property type="match status" value="1"/>
</dbReference>
<feature type="domain" description="Phorbol-ester/DAG-type" evidence="5">
    <location>
        <begin position="276"/>
        <end position="324"/>
    </location>
</feature>
<feature type="coiled-coil region" evidence="3">
    <location>
        <begin position="398"/>
        <end position="460"/>
    </location>
</feature>
<organism evidence="6 7">
    <name type="scientific">Mytilus edulis</name>
    <name type="common">Blue mussel</name>
    <dbReference type="NCBI Taxonomy" id="6550"/>
    <lineage>
        <taxon>Eukaryota</taxon>
        <taxon>Metazoa</taxon>
        <taxon>Spiralia</taxon>
        <taxon>Lophotrochozoa</taxon>
        <taxon>Mollusca</taxon>
        <taxon>Bivalvia</taxon>
        <taxon>Autobranchia</taxon>
        <taxon>Pteriomorphia</taxon>
        <taxon>Mytilida</taxon>
        <taxon>Mytiloidea</taxon>
        <taxon>Mytilidae</taxon>
        <taxon>Mytilinae</taxon>
        <taxon>Mytilus</taxon>
    </lineage>
</organism>
<dbReference type="EMBL" id="CAJPWZ010000526">
    <property type="protein sequence ID" value="CAG2195645.1"/>
    <property type="molecule type" value="Genomic_DNA"/>
</dbReference>
<dbReference type="InterPro" id="IPR005135">
    <property type="entry name" value="Endo/exonuclease/phosphatase"/>
</dbReference>
<keyword evidence="7" id="KW-1185">Reference proteome</keyword>
<dbReference type="PROSITE" id="PS50081">
    <property type="entry name" value="ZF_DAG_PE_2"/>
    <property type="match status" value="1"/>
</dbReference>
<proteinExistence type="predicted"/>
<evidence type="ECO:0000313" key="7">
    <source>
        <dbReference type="Proteomes" id="UP000683360"/>
    </source>
</evidence>
<dbReference type="Gene3D" id="3.60.10.10">
    <property type="entry name" value="Endonuclease/exonuclease/phosphatase"/>
    <property type="match status" value="1"/>
</dbReference>
<keyword evidence="2" id="KW-0862">Zinc</keyword>
<evidence type="ECO:0000313" key="6">
    <source>
        <dbReference type="EMBL" id="CAG2195645.1"/>
    </source>
</evidence>
<gene>
    <name evidence="6" type="ORF">MEDL_10566</name>
</gene>
<dbReference type="OrthoDB" id="7476844at2759"/>
<keyword evidence="1" id="KW-0479">Metal-binding</keyword>
<protein>
    <recommendedName>
        <fullName evidence="5">Phorbol-ester/DAG-type domain-containing protein</fullName>
    </recommendedName>
</protein>
<dbReference type="Pfam" id="PF03372">
    <property type="entry name" value="Exo_endo_phos"/>
    <property type="match status" value="1"/>
</dbReference>
<evidence type="ECO:0000256" key="4">
    <source>
        <dbReference type="SAM" id="MobiDB-lite"/>
    </source>
</evidence>
<evidence type="ECO:0000256" key="1">
    <source>
        <dbReference type="ARBA" id="ARBA00022723"/>
    </source>
</evidence>
<dbReference type="InterPro" id="IPR036691">
    <property type="entry name" value="Endo/exonu/phosph_ase_sf"/>
</dbReference>
<reference evidence="6" key="1">
    <citation type="submission" date="2021-03" db="EMBL/GenBank/DDBJ databases">
        <authorList>
            <person name="Bekaert M."/>
        </authorList>
    </citation>
    <scope>NUCLEOTIDE SEQUENCE</scope>
</reference>
<name>A0A8S3QK17_MYTED</name>
<evidence type="ECO:0000256" key="3">
    <source>
        <dbReference type="SAM" id="Coils"/>
    </source>
</evidence>
<dbReference type="PANTHER" id="PTHR47510">
    <property type="entry name" value="REVERSE TRANSCRIPTASE DOMAIN-CONTAINING PROTEIN"/>
    <property type="match status" value="1"/>
</dbReference>
<dbReference type="PANTHER" id="PTHR47510:SF3">
    <property type="entry name" value="ENDO_EXONUCLEASE_PHOSPHATASE DOMAIN-CONTAINING PROTEIN"/>
    <property type="match status" value="1"/>
</dbReference>
<feature type="region of interest" description="Disordered" evidence="4">
    <location>
        <begin position="512"/>
        <end position="534"/>
    </location>
</feature>
<dbReference type="AlphaFoldDB" id="A0A8S3QK17"/>
<dbReference type="Proteomes" id="UP000683360">
    <property type="component" value="Unassembled WGS sequence"/>
</dbReference>
<evidence type="ECO:0000256" key="2">
    <source>
        <dbReference type="ARBA" id="ARBA00022833"/>
    </source>
</evidence>